<organism evidence="1 2">
    <name type="scientific">Rhodospirillum centenum (strain ATCC 51521 / SW)</name>
    <dbReference type="NCBI Taxonomy" id="414684"/>
    <lineage>
        <taxon>Bacteria</taxon>
        <taxon>Pseudomonadati</taxon>
        <taxon>Pseudomonadota</taxon>
        <taxon>Alphaproteobacteria</taxon>
        <taxon>Rhodospirillales</taxon>
        <taxon>Rhodospirillaceae</taxon>
        <taxon>Rhodospirillum</taxon>
    </lineage>
</organism>
<protein>
    <recommendedName>
        <fullName evidence="3">PAS fold-4 domain-containing protein</fullName>
    </recommendedName>
</protein>
<sequence>MSPEATRFAQACLALRNEGLLRKAAFRAENLPVDLLPNVAILDWAPPENLRVRLAGTALCTSYGRDITGLDVLDLPSGLPPEHNRDALMQALRTPDLTAHLVSFQHGGMTVAYERLAHPLVDTEGTARWLAVWVKLRPGLTRTVFMGLVGED</sequence>
<dbReference type="eggNOG" id="COG5388">
    <property type="taxonomic scope" value="Bacteria"/>
</dbReference>
<gene>
    <name evidence="1" type="ordered locus">RC1_2398</name>
</gene>
<dbReference type="Pfam" id="PF07310">
    <property type="entry name" value="PAS_5"/>
    <property type="match status" value="1"/>
</dbReference>
<proteinExistence type="predicted"/>
<dbReference type="AlphaFoldDB" id="B6IUF8"/>
<dbReference type="HOGENOM" id="CLU_1720916_0_0_5"/>
<evidence type="ECO:0000313" key="2">
    <source>
        <dbReference type="Proteomes" id="UP000001591"/>
    </source>
</evidence>
<name>B6IUF8_RHOCS</name>
<accession>B6IUF8</accession>
<dbReference type="InterPro" id="IPR009922">
    <property type="entry name" value="DUF1457"/>
</dbReference>
<evidence type="ECO:0008006" key="3">
    <source>
        <dbReference type="Google" id="ProtNLM"/>
    </source>
</evidence>
<reference evidence="1 2" key="1">
    <citation type="journal article" date="2010" name="BMC Genomics">
        <title>Metabolic flexibility revealed in the genome of the cyst-forming alpha-1 proteobacterium Rhodospirillum centenum.</title>
        <authorList>
            <person name="Lu Y.K."/>
            <person name="Marden J."/>
            <person name="Han M."/>
            <person name="Swingley W.D."/>
            <person name="Mastrian S.D."/>
            <person name="Chowdhury S.R."/>
            <person name="Hao J."/>
            <person name="Helmy T."/>
            <person name="Kim S."/>
            <person name="Kurdoglu A.A."/>
            <person name="Matthies H.J."/>
            <person name="Rollo D."/>
            <person name="Stothard P."/>
            <person name="Blankenship R.E."/>
            <person name="Bauer C.E."/>
            <person name="Touchman J.W."/>
        </authorList>
    </citation>
    <scope>NUCLEOTIDE SEQUENCE [LARGE SCALE GENOMIC DNA]</scope>
    <source>
        <strain evidence="2">ATCC 51521 / SW</strain>
    </source>
</reference>
<evidence type="ECO:0000313" key="1">
    <source>
        <dbReference type="EMBL" id="ACI99783.1"/>
    </source>
</evidence>
<dbReference type="KEGG" id="rce:RC1_2398"/>
<dbReference type="EMBL" id="CP000613">
    <property type="protein sequence ID" value="ACI99783.1"/>
    <property type="molecule type" value="Genomic_DNA"/>
</dbReference>
<dbReference type="Proteomes" id="UP000001591">
    <property type="component" value="Chromosome"/>
</dbReference>
<keyword evidence="2" id="KW-1185">Reference proteome</keyword>